<accession>A0A6I0EZ34</accession>
<dbReference type="RefSeq" id="WP_151860934.1">
    <property type="nucleotide sequence ID" value="NZ_WBZC01000023.1"/>
</dbReference>
<comment type="caution">
    <text evidence="1">The sequence shown here is derived from an EMBL/GenBank/DDBJ whole genome shotgun (WGS) entry which is preliminary data.</text>
</comment>
<dbReference type="Proteomes" id="UP000432715">
    <property type="component" value="Unassembled WGS sequence"/>
</dbReference>
<reference evidence="1 2" key="1">
    <citation type="submission" date="2019-10" db="EMBL/GenBank/DDBJ databases">
        <title>Alkaliphilus serpentinus sp. nov. and Alkaliphilus pronyensis sp. nov., two novel anaerobic alkaliphilic species isolated from the serpentinized-hosted hydrothermal field of the Prony Bay (New Caledonia).</title>
        <authorList>
            <person name="Postec A."/>
        </authorList>
    </citation>
    <scope>NUCLEOTIDE SEQUENCE [LARGE SCALE GENOMIC DNA]</scope>
    <source>
        <strain evidence="1 2">LacV</strain>
    </source>
</reference>
<dbReference type="OrthoDB" id="1690557at2"/>
<dbReference type="AlphaFoldDB" id="A0A6I0EZ34"/>
<gene>
    <name evidence="1" type="ORF">F8154_07190</name>
</gene>
<keyword evidence="2" id="KW-1185">Reference proteome</keyword>
<dbReference type="EMBL" id="WBZC01000023">
    <property type="protein sequence ID" value="KAB3535218.1"/>
    <property type="molecule type" value="Genomic_DNA"/>
</dbReference>
<proteinExistence type="predicted"/>
<evidence type="ECO:0000313" key="1">
    <source>
        <dbReference type="EMBL" id="KAB3535218.1"/>
    </source>
</evidence>
<evidence type="ECO:0000313" key="2">
    <source>
        <dbReference type="Proteomes" id="UP000432715"/>
    </source>
</evidence>
<sequence>MRVLKLIEELEDIIENGSSIPFANKVMVDRNDALEIIKEIRIHLPDEIKQAQWIKEERQKILIEAQQEADLILEEANKHIREMVEEDEITKKAQKQAEDIVKQAQSSAKEMRIGAREYVDQLLGLTEEKLLEVIGTIKENRSEIKEMK</sequence>
<protein>
    <submittedName>
        <fullName evidence="1">ATP synthase F0 subunit B</fullName>
    </submittedName>
</protein>
<name>A0A6I0EZ34_9FIRM</name>
<organism evidence="1 2">
    <name type="scientific">Alkaliphilus pronyensis</name>
    <dbReference type="NCBI Taxonomy" id="1482732"/>
    <lineage>
        <taxon>Bacteria</taxon>
        <taxon>Bacillati</taxon>
        <taxon>Bacillota</taxon>
        <taxon>Clostridia</taxon>
        <taxon>Peptostreptococcales</taxon>
        <taxon>Natronincolaceae</taxon>
        <taxon>Alkaliphilus</taxon>
    </lineage>
</organism>